<dbReference type="AlphaFoldDB" id="W4FKK4"/>
<evidence type="ECO:0000313" key="1">
    <source>
        <dbReference type="EMBL" id="ETV67369.1"/>
    </source>
</evidence>
<dbReference type="RefSeq" id="XP_009843184.1">
    <property type="nucleotide sequence ID" value="XM_009844882.1"/>
</dbReference>
<accession>W4FKK4</accession>
<dbReference type="OrthoDB" id="129077at2759"/>
<reference evidence="1" key="1">
    <citation type="submission" date="2013-12" db="EMBL/GenBank/DDBJ databases">
        <title>The Genome Sequence of Aphanomyces astaci APO3.</title>
        <authorList>
            <consortium name="The Broad Institute Genomics Platform"/>
            <person name="Russ C."/>
            <person name="Tyler B."/>
            <person name="van West P."/>
            <person name="Dieguez-Uribeondo J."/>
            <person name="Young S.K."/>
            <person name="Zeng Q."/>
            <person name="Gargeya S."/>
            <person name="Fitzgerald M."/>
            <person name="Abouelleil A."/>
            <person name="Alvarado L."/>
            <person name="Chapman S.B."/>
            <person name="Gainer-Dewar J."/>
            <person name="Goldberg J."/>
            <person name="Griggs A."/>
            <person name="Gujja S."/>
            <person name="Hansen M."/>
            <person name="Howarth C."/>
            <person name="Imamovic A."/>
            <person name="Ireland A."/>
            <person name="Larimer J."/>
            <person name="McCowan C."/>
            <person name="Murphy C."/>
            <person name="Pearson M."/>
            <person name="Poon T.W."/>
            <person name="Priest M."/>
            <person name="Roberts A."/>
            <person name="Saif S."/>
            <person name="Shea T."/>
            <person name="Sykes S."/>
            <person name="Wortman J."/>
            <person name="Nusbaum C."/>
            <person name="Birren B."/>
        </authorList>
    </citation>
    <scope>NUCLEOTIDE SEQUENCE [LARGE SCALE GENOMIC DNA]</scope>
    <source>
        <strain evidence="1">APO3</strain>
    </source>
</reference>
<proteinExistence type="predicted"/>
<gene>
    <name evidence="1" type="ORF">H257_16454</name>
</gene>
<dbReference type="VEuPathDB" id="FungiDB:H257_16454"/>
<dbReference type="GeneID" id="20818450"/>
<protein>
    <recommendedName>
        <fullName evidence="2">DDE-1 domain-containing protein</fullName>
    </recommendedName>
</protein>
<dbReference type="EMBL" id="KI913199">
    <property type="protein sequence ID" value="ETV67369.1"/>
    <property type="molecule type" value="Genomic_DNA"/>
</dbReference>
<sequence length="192" mass="21538">MPPNCIWAVRGGSSTLSCGEKHSMRMTAVLTARADGIKLPIMFIIRGQPGGRIESSEIPTFPAGHFNADQGSVDGCPRVETLTTLSHTFRKSQSRSSMKIWDRTSVHYHQTRRQSASRWTLDVGAMAPFKRHLRELWLFEEMIEGDEEDPYSLTAQQKRMAMVKRAIAAWNMVLADAVRGGFEKPLASTNEE</sequence>
<name>W4FKK4_APHAT</name>
<organism evidence="1">
    <name type="scientific">Aphanomyces astaci</name>
    <name type="common">Crayfish plague agent</name>
    <dbReference type="NCBI Taxonomy" id="112090"/>
    <lineage>
        <taxon>Eukaryota</taxon>
        <taxon>Sar</taxon>
        <taxon>Stramenopiles</taxon>
        <taxon>Oomycota</taxon>
        <taxon>Saprolegniomycetes</taxon>
        <taxon>Saprolegniales</taxon>
        <taxon>Verrucalvaceae</taxon>
        <taxon>Aphanomyces</taxon>
    </lineage>
</organism>
<evidence type="ECO:0008006" key="2">
    <source>
        <dbReference type="Google" id="ProtNLM"/>
    </source>
</evidence>